<name>A0A4Q7WJ50_9ACTN</name>
<keyword evidence="3" id="KW-1185">Reference proteome</keyword>
<dbReference type="Proteomes" id="UP000292027">
    <property type="component" value="Unassembled WGS sequence"/>
</dbReference>
<dbReference type="OrthoDB" id="63519at2"/>
<dbReference type="GO" id="GO:0003824">
    <property type="term" value="F:catalytic activity"/>
    <property type="evidence" value="ECO:0007669"/>
    <property type="project" value="UniProtKB-ARBA"/>
</dbReference>
<dbReference type="EMBL" id="SHKR01000016">
    <property type="protein sequence ID" value="RZU10182.1"/>
    <property type="molecule type" value="Genomic_DNA"/>
</dbReference>
<dbReference type="InterPro" id="IPR000073">
    <property type="entry name" value="AB_hydrolase_1"/>
</dbReference>
<dbReference type="PANTHER" id="PTHR43798:SF33">
    <property type="entry name" value="HYDROLASE, PUTATIVE (AFU_ORTHOLOGUE AFUA_2G14860)-RELATED"/>
    <property type="match status" value="1"/>
</dbReference>
<evidence type="ECO:0000313" key="3">
    <source>
        <dbReference type="Proteomes" id="UP000292027"/>
    </source>
</evidence>
<dbReference type="PRINTS" id="PR00111">
    <property type="entry name" value="ABHYDROLASE"/>
</dbReference>
<sequence length="267" mass="29060">MDTIVTSAGEIAYDVQGAGPTVVLLPSGGHRRRDYDEVRGLLPERFRSISIDWPGHGESAASASNELNLTDLVEEILNRMAPDGAVLVGNSIGGNVATRLAVRRPNLVRGLMIIDGGGFEAAQLSSRVFCTMMSRPWFVRLIYPGFSWWYMRSRTSADRRARADAIATTRTAAGRKAVAQMWHSFTLPGHDLRDQARQIAAPTVLIWGEQDPVLPLAAARTAHELIPESKLVVIDSGHSPHTSNPEAVAEQLNLLLATAFDAESEIN</sequence>
<dbReference type="GO" id="GO:0016020">
    <property type="term" value="C:membrane"/>
    <property type="evidence" value="ECO:0007669"/>
    <property type="project" value="TreeGrafter"/>
</dbReference>
<dbReference type="SUPFAM" id="SSF53474">
    <property type="entry name" value="alpha/beta-Hydrolases"/>
    <property type="match status" value="1"/>
</dbReference>
<gene>
    <name evidence="2" type="ORF">EV645_6644</name>
</gene>
<protein>
    <submittedName>
        <fullName evidence="2">Pimeloyl-ACP methyl ester carboxylesterase</fullName>
    </submittedName>
</protein>
<dbReference type="InterPro" id="IPR050266">
    <property type="entry name" value="AB_hydrolase_sf"/>
</dbReference>
<dbReference type="AlphaFoldDB" id="A0A4Q7WJ50"/>
<organism evidence="2 3">
    <name type="scientific">Kribbella rubisoli</name>
    <dbReference type="NCBI Taxonomy" id="3075929"/>
    <lineage>
        <taxon>Bacteria</taxon>
        <taxon>Bacillati</taxon>
        <taxon>Actinomycetota</taxon>
        <taxon>Actinomycetes</taxon>
        <taxon>Propionibacteriales</taxon>
        <taxon>Kribbellaceae</taxon>
        <taxon>Kribbella</taxon>
    </lineage>
</organism>
<dbReference type="PANTHER" id="PTHR43798">
    <property type="entry name" value="MONOACYLGLYCEROL LIPASE"/>
    <property type="match status" value="1"/>
</dbReference>
<dbReference type="InterPro" id="IPR029058">
    <property type="entry name" value="AB_hydrolase_fold"/>
</dbReference>
<proteinExistence type="predicted"/>
<dbReference type="Pfam" id="PF12697">
    <property type="entry name" value="Abhydrolase_6"/>
    <property type="match status" value="1"/>
</dbReference>
<comment type="caution">
    <text evidence="2">The sequence shown here is derived from an EMBL/GenBank/DDBJ whole genome shotgun (WGS) entry which is preliminary data.</text>
</comment>
<evidence type="ECO:0000313" key="2">
    <source>
        <dbReference type="EMBL" id="RZU10182.1"/>
    </source>
</evidence>
<dbReference type="RefSeq" id="WP_157997217.1">
    <property type="nucleotide sequence ID" value="NZ_SHKR01000016.1"/>
</dbReference>
<feature type="domain" description="AB hydrolase-1" evidence="1">
    <location>
        <begin position="22"/>
        <end position="250"/>
    </location>
</feature>
<accession>A0A4Q7WJ50</accession>
<dbReference type="Gene3D" id="3.40.50.1820">
    <property type="entry name" value="alpha/beta hydrolase"/>
    <property type="match status" value="1"/>
</dbReference>
<reference evidence="2 3" key="1">
    <citation type="journal article" date="2015" name="Stand. Genomic Sci.">
        <title>Genomic Encyclopedia of Bacterial and Archaeal Type Strains, Phase III: the genomes of soil and plant-associated and newly described type strains.</title>
        <authorList>
            <person name="Whitman W.B."/>
            <person name="Woyke T."/>
            <person name="Klenk H.P."/>
            <person name="Zhou Y."/>
            <person name="Lilburn T.G."/>
            <person name="Beck B.J."/>
            <person name="De Vos P."/>
            <person name="Vandamme P."/>
            <person name="Eisen J.A."/>
            <person name="Garrity G."/>
            <person name="Hugenholtz P."/>
            <person name="Kyrpides N.C."/>
        </authorList>
    </citation>
    <scope>NUCLEOTIDE SEQUENCE [LARGE SCALE GENOMIC DNA]</scope>
    <source>
        <strain evidence="2 3">VKM Ac-2540</strain>
    </source>
</reference>
<evidence type="ECO:0000259" key="1">
    <source>
        <dbReference type="Pfam" id="PF12697"/>
    </source>
</evidence>